<dbReference type="SMART" id="SM00421">
    <property type="entry name" value="HTH_LUXR"/>
    <property type="match status" value="1"/>
</dbReference>
<comment type="caution">
    <text evidence="6">The sequence shown here is derived from an EMBL/GenBank/DDBJ whole genome shotgun (WGS) entry which is preliminary data.</text>
</comment>
<dbReference type="Proteomes" id="UP001646141">
    <property type="component" value="Unassembled WGS sequence"/>
</dbReference>
<keyword evidence="2" id="KW-0238">DNA-binding</keyword>
<evidence type="ECO:0000256" key="2">
    <source>
        <dbReference type="ARBA" id="ARBA00023125"/>
    </source>
</evidence>
<evidence type="ECO:0000313" key="7">
    <source>
        <dbReference type="Proteomes" id="UP001646141"/>
    </source>
</evidence>
<evidence type="ECO:0000256" key="4">
    <source>
        <dbReference type="SAM" id="MobiDB-lite"/>
    </source>
</evidence>
<dbReference type="PRINTS" id="PR00038">
    <property type="entry name" value="HTHLUXR"/>
</dbReference>
<proteinExistence type="predicted"/>
<dbReference type="InterPro" id="IPR036388">
    <property type="entry name" value="WH-like_DNA-bd_sf"/>
</dbReference>
<keyword evidence="7" id="KW-1185">Reference proteome</keyword>
<organism evidence="6 7">
    <name type="scientific">Leucobacter chromiireducens subsp. chromiireducens</name>
    <dbReference type="NCBI Taxonomy" id="660067"/>
    <lineage>
        <taxon>Bacteria</taxon>
        <taxon>Bacillati</taxon>
        <taxon>Actinomycetota</taxon>
        <taxon>Actinomycetes</taxon>
        <taxon>Micrococcales</taxon>
        <taxon>Microbacteriaceae</taxon>
        <taxon>Leucobacter</taxon>
    </lineage>
</organism>
<dbReference type="PANTHER" id="PTHR44688">
    <property type="entry name" value="DNA-BINDING TRANSCRIPTIONAL ACTIVATOR DEVR_DOSR"/>
    <property type="match status" value="1"/>
</dbReference>
<dbReference type="InterPro" id="IPR000792">
    <property type="entry name" value="Tscrpt_reg_LuxR_C"/>
</dbReference>
<dbReference type="EMBL" id="QYAD01000001">
    <property type="protein sequence ID" value="MBL3688700.1"/>
    <property type="molecule type" value="Genomic_DNA"/>
</dbReference>
<accession>A0ABS1SM73</accession>
<gene>
    <name evidence="6" type="ORF">D3226_01835</name>
</gene>
<dbReference type="SUPFAM" id="SSF46894">
    <property type="entry name" value="C-terminal effector domain of the bipartite response regulators"/>
    <property type="match status" value="1"/>
</dbReference>
<dbReference type="Pfam" id="PF00196">
    <property type="entry name" value="GerE"/>
    <property type="match status" value="1"/>
</dbReference>
<dbReference type="Gene3D" id="1.10.10.10">
    <property type="entry name" value="Winged helix-like DNA-binding domain superfamily/Winged helix DNA-binding domain"/>
    <property type="match status" value="1"/>
</dbReference>
<keyword evidence="3" id="KW-0804">Transcription</keyword>
<dbReference type="InterPro" id="IPR016032">
    <property type="entry name" value="Sig_transdc_resp-reg_C-effctor"/>
</dbReference>
<dbReference type="PANTHER" id="PTHR44688:SF16">
    <property type="entry name" value="DNA-BINDING TRANSCRIPTIONAL ACTIVATOR DEVR_DOSR"/>
    <property type="match status" value="1"/>
</dbReference>
<protein>
    <recommendedName>
        <fullName evidence="5">HTH luxR-type domain-containing protein</fullName>
    </recommendedName>
</protein>
<sequence>MRSCRSTGSTRRTSCSSSSRGSATRLPARATSGRMSMSAEFAAARATQDYRRITISAYFLAQQQASTFRDLLATETVSATFAIGTPSLAYADYFLAQLRWAAYLHYLRGEAELARSVLAETARYPGIFGPLPAMHPEFATAVELLVDGDSDGAVELLLRIAVHCREVLLPDAAWTYAVIAFIERPTIEVFAQLERVADTSTHGKPDIMQLVRRALEEDPELPKLAQRLSLDAEISTSLSLLSAILRKRPAAANGGNDQYAELLSDTIRELRALLAADVSAALDAGASDRNGPQLTKREREISMLAASMQNREIADRLSLSVRTVENHLARAMRKLGVSSRGELAPRLAPGVASRAGE</sequence>
<evidence type="ECO:0000256" key="3">
    <source>
        <dbReference type="ARBA" id="ARBA00023163"/>
    </source>
</evidence>
<dbReference type="PROSITE" id="PS50043">
    <property type="entry name" value="HTH_LUXR_2"/>
    <property type="match status" value="1"/>
</dbReference>
<reference evidence="6 7" key="1">
    <citation type="submission" date="2018-09" db="EMBL/GenBank/DDBJ databases">
        <title>Comparative genomics of Leucobacter spp.</title>
        <authorList>
            <person name="Reis A.C."/>
            <person name="Kolvenbach B.A."/>
            <person name="Corvini P.F.X."/>
            <person name="Nunes O.C."/>
        </authorList>
    </citation>
    <scope>NUCLEOTIDE SEQUENCE [LARGE SCALE GENOMIC DNA]</scope>
    <source>
        <strain evidence="6 7">L-1</strain>
    </source>
</reference>
<name>A0ABS1SM73_9MICO</name>
<evidence type="ECO:0000259" key="5">
    <source>
        <dbReference type="PROSITE" id="PS50043"/>
    </source>
</evidence>
<dbReference type="CDD" id="cd06170">
    <property type="entry name" value="LuxR_C_like"/>
    <property type="match status" value="1"/>
</dbReference>
<keyword evidence="1" id="KW-0805">Transcription regulation</keyword>
<feature type="compositionally biased region" description="Low complexity" evidence="4">
    <location>
        <begin position="1"/>
        <end position="25"/>
    </location>
</feature>
<feature type="region of interest" description="Disordered" evidence="4">
    <location>
        <begin position="1"/>
        <end position="31"/>
    </location>
</feature>
<evidence type="ECO:0000256" key="1">
    <source>
        <dbReference type="ARBA" id="ARBA00023015"/>
    </source>
</evidence>
<feature type="domain" description="HTH luxR-type" evidence="5">
    <location>
        <begin position="287"/>
        <end position="351"/>
    </location>
</feature>
<evidence type="ECO:0000313" key="6">
    <source>
        <dbReference type="EMBL" id="MBL3688700.1"/>
    </source>
</evidence>